<reference evidence="11 12" key="1">
    <citation type="submission" date="2015-06" db="EMBL/GenBank/DDBJ databases">
        <title>Draft Whole-Genome Sequence of the Entomopathogenic Bacterium Xenorhabdus khoisanae.</title>
        <authorList>
            <person name="Naidoo S."/>
            <person name="Featherston J."/>
            <person name="Gray V.M."/>
        </authorList>
    </citation>
    <scope>NUCLEOTIDE SEQUENCE [LARGE SCALE GENOMIC DNA]</scope>
    <source>
        <strain evidence="11 12">MCB</strain>
    </source>
</reference>
<dbReference type="Proteomes" id="UP000036277">
    <property type="component" value="Unassembled WGS sequence"/>
</dbReference>
<feature type="transmembrane region" description="Helical" evidence="9">
    <location>
        <begin position="12"/>
        <end position="40"/>
    </location>
</feature>
<organism evidence="11 12">
    <name type="scientific">Xenorhabdus khoisanae</name>
    <dbReference type="NCBI Taxonomy" id="880157"/>
    <lineage>
        <taxon>Bacteria</taxon>
        <taxon>Pseudomonadati</taxon>
        <taxon>Pseudomonadota</taxon>
        <taxon>Gammaproteobacteria</taxon>
        <taxon>Enterobacterales</taxon>
        <taxon>Morganellaceae</taxon>
        <taxon>Xenorhabdus</taxon>
    </lineage>
</organism>
<comment type="subcellular location">
    <subcellularLocation>
        <location evidence="1">Cell inner membrane</location>
        <topology evidence="1">Multi-pass membrane protein</topology>
    </subcellularLocation>
</comment>
<keyword evidence="4" id="KW-1003">Cell membrane</keyword>
<evidence type="ECO:0000313" key="11">
    <source>
        <dbReference type="EMBL" id="KMJ45628.1"/>
    </source>
</evidence>
<keyword evidence="3" id="KW-0813">Transport</keyword>
<dbReference type="InterPro" id="IPR011701">
    <property type="entry name" value="MFS"/>
</dbReference>
<dbReference type="CDD" id="cd17503">
    <property type="entry name" value="MFS_LmrB_MDR_like"/>
    <property type="match status" value="1"/>
</dbReference>
<comment type="similarity">
    <text evidence="2">Belongs to the major facilitator superfamily. EmrB family.</text>
</comment>
<evidence type="ECO:0000256" key="1">
    <source>
        <dbReference type="ARBA" id="ARBA00004429"/>
    </source>
</evidence>
<comment type="caution">
    <text evidence="11">The sequence shown here is derived from an EMBL/GenBank/DDBJ whole genome shotgun (WGS) entry which is preliminary data.</text>
</comment>
<dbReference type="PROSITE" id="PS50850">
    <property type="entry name" value="MFS"/>
    <property type="match status" value="1"/>
</dbReference>
<sequence>MSHEPLSGVKLGWLTLALALAAFLQILDLTIANVAISTIAGDLGSSTSQGTWVITSFAVANAISIPLTGWLAKRFGEVRVFLASTILFIIASWLCGISNSLEMLILSRVVQGVAAGPIMPLSQSLLLNNYPQPKRNMALAMWSMTIVVAPVCGPILGGWLSDSYHWGWIFLINIPFGLAVVAIAWMLLKDRETKTETSPINAVGLILLIAGVGCFQLLLDRGKELDWFSSSEIITLAVIAVVCLTFLIIWELTDNSPIIDLSLFKSRNFTIGTVCISLAFLLHIGTLVLQPQLLQMVFGYTATWAGLVLAPLGIMPIILAPLIGRLGSKIDMRYLVMFSFIVFTLCFFWRAYTFERSMDFAAAAWPQFMQGFAIACLIMPLNAIILSDIKPDKIASAVSLFNFLRTLATSVGTSITTTIWSNRESVHHVQLTQAVSPYNPIATQAYENMQQFGLSHAQISSKLAHEITNQGLIIAANEIYWLFAFLFLIMLLLIWLAHPTTTDKKHRNKNKE</sequence>
<dbReference type="FunFam" id="1.20.1720.10:FF:000002">
    <property type="entry name" value="Multidrug resistance protein B"/>
    <property type="match status" value="1"/>
</dbReference>
<keyword evidence="12" id="KW-1185">Reference proteome</keyword>
<keyword evidence="7 9" id="KW-1133">Transmembrane helix</keyword>
<evidence type="ECO:0000256" key="5">
    <source>
        <dbReference type="ARBA" id="ARBA00022519"/>
    </source>
</evidence>
<dbReference type="GO" id="GO:1990961">
    <property type="term" value="P:xenobiotic detoxification by transmembrane export across the plasma membrane"/>
    <property type="evidence" value="ECO:0007669"/>
    <property type="project" value="UniProtKB-ARBA"/>
</dbReference>
<dbReference type="Gene3D" id="1.20.1720.10">
    <property type="entry name" value="Multidrug resistance protein D"/>
    <property type="match status" value="1"/>
</dbReference>
<evidence type="ECO:0000259" key="10">
    <source>
        <dbReference type="PROSITE" id="PS50850"/>
    </source>
</evidence>
<feature type="transmembrane region" description="Helical" evidence="9">
    <location>
        <begin position="398"/>
        <end position="420"/>
    </location>
</feature>
<dbReference type="PATRIC" id="fig|880157.4.peg.1657"/>
<dbReference type="SUPFAM" id="SSF103473">
    <property type="entry name" value="MFS general substrate transporter"/>
    <property type="match status" value="1"/>
</dbReference>
<feature type="transmembrane region" description="Helical" evidence="9">
    <location>
        <begin position="231"/>
        <end position="250"/>
    </location>
</feature>
<evidence type="ECO:0000256" key="6">
    <source>
        <dbReference type="ARBA" id="ARBA00022692"/>
    </source>
</evidence>
<dbReference type="NCBIfam" id="TIGR00711">
    <property type="entry name" value="efflux_EmrB"/>
    <property type="match status" value="1"/>
</dbReference>
<name>A0A0J5FTN1_9GAMM</name>
<dbReference type="GO" id="GO:0022857">
    <property type="term" value="F:transmembrane transporter activity"/>
    <property type="evidence" value="ECO:0007669"/>
    <property type="project" value="InterPro"/>
</dbReference>
<dbReference type="GO" id="GO:0005886">
    <property type="term" value="C:plasma membrane"/>
    <property type="evidence" value="ECO:0007669"/>
    <property type="project" value="UniProtKB-SubCell"/>
</dbReference>
<feature type="transmembrane region" description="Helical" evidence="9">
    <location>
        <begin position="105"/>
        <end position="127"/>
    </location>
</feature>
<feature type="transmembrane region" description="Helical" evidence="9">
    <location>
        <begin position="271"/>
        <end position="289"/>
    </location>
</feature>
<accession>A0A0J5FTN1</accession>
<keyword evidence="6 9" id="KW-0812">Transmembrane</keyword>
<evidence type="ECO:0000256" key="3">
    <source>
        <dbReference type="ARBA" id="ARBA00022448"/>
    </source>
</evidence>
<dbReference type="RefSeq" id="WP_047962831.1">
    <property type="nucleotide sequence ID" value="NZ_CAWMBG010000044.1"/>
</dbReference>
<keyword evidence="8 9" id="KW-0472">Membrane</keyword>
<dbReference type="Pfam" id="PF07690">
    <property type="entry name" value="MFS_1"/>
    <property type="match status" value="1"/>
</dbReference>
<keyword evidence="5" id="KW-0997">Cell inner membrane</keyword>
<proteinExistence type="inferred from homology"/>
<evidence type="ECO:0000256" key="8">
    <source>
        <dbReference type="ARBA" id="ARBA00023136"/>
    </source>
</evidence>
<dbReference type="PANTHER" id="PTHR42718:SF9">
    <property type="entry name" value="MAJOR FACILITATOR SUPERFAMILY MULTIDRUG TRANSPORTER MFSC"/>
    <property type="match status" value="1"/>
</dbReference>
<feature type="domain" description="Major facilitator superfamily (MFS) profile" evidence="10">
    <location>
        <begin position="14"/>
        <end position="502"/>
    </location>
</feature>
<feature type="transmembrane region" description="Helical" evidence="9">
    <location>
        <begin position="52"/>
        <end position="71"/>
    </location>
</feature>
<feature type="transmembrane region" description="Helical" evidence="9">
    <location>
        <begin position="78"/>
        <end position="99"/>
    </location>
</feature>
<dbReference type="GO" id="GO:0015721">
    <property type="term" value="P:bile acid and bile salt transport"/>
    <property type="evidence" value="ECO:0007669"/>
    <property type="project" value="UniProtKB-ARBA"/>
</dbReference>
<dbReference type="Gene3D" id="1.20.1250.20">
    <property type="entry name" value="MFS general substrate transporter like domains"/>
    <property type="match status" value="1"/>
</dbReference>
<feature type="transmembrane region" description="Helical" evidence="9">
    <location>
        <begin position="334"/>
        <end position="352"/>
    </location>
</feature>
<feature type="transmembrane region" description="Helical" evidence="9">
    <location>
        <begin position="364"/>
        <end position="386"/>
    </location>
</feature>
<protein>
    <submittedName>
        <fullName evidence="11">Multidrug resistance protein B</fullName>
    </submittedName>
</protein>
<dbReference type="InterPro" id="IPR020846">
    <property type="entry name" value="MFS_dom"/>
</dbReference>
<dbReference type="OrthoDB" id="9812221at2"/>
<dbReference type="EMBL" id="LFCV01000044">
    <property type="protein sequence ID" value="KMJ45628.1"/>
    <property type="molecule type" value="Genomic_DNA"/>
</dbReference>
<feature type="transmembrane region" description="Helical" evidence="9">
    <location>
        <begin position="479"/>
        <end position="497"/>
    </location>
</feature>
<feature type="transmembrane region" description="Helical" evidence="9">
    <location>
        <begin position="166"/>
        <end position="188"/>
    </location>
</feature>
<dbReference type="InterPro" id="IPR036259">
    <property type="entry name" value="MFS_trans_sf"/>
</dbReference>
<evidence type="ECO:0000256" key="9">
    <source>
        <dbReference type="SAM" id="Phobius"/>
    </source>
</evidence>
<gene>
    <name evidence="11" type="primary">emrB</name>
    <name evidence="11" type="ORF">AB204_07860</name>
</gene>
<feature type="transmembrane region" description="Helical" evidence="9">
    <location>
        <begin position="200"/>
        <end position="219"/>
    </location>
</feature>
<feature type="transmembrane region" description="Helical" evidence="9">
    <location>
        <begin position="139"/>
        <end position="160"/>
    </location>
</feature>
<evidence type="ECO:0000256" key="2">
    <source>
        <dbReference type="ARBA" id="ARBA00008537"/>
    </source>
</evidence>
<evidence type="ECO:0000256" key="4">
    <source>
        <dbReference type="ARBA" id="ARBA00022475"/>
    </source>
</evidence>
<feature type="transmembrane region" description="Helical" evidence="9">
    <location>
        <begin position="301"/>
        <end position="322"/>
    </location>
</feature>
<dbReference type="InterPro" id="IPR004638">
    <property type="entry name" value="EmrB-like"/>
</dbReference>
<dbReference type="PRINTS" id="PR01036">
    <property type="entry name" value="TCRTETB"/>
</dbReference>
<evidence type="ECO:0000256" key="7">
    <source>
        <dbReference type="ARBA" id="ARBA00022989"/>
    </source>
</evidence>
<dbReference type="STRING" id="880157.AB204_07860"/>
<dbReference type="PANTHER" id="PTHR42718">
    <property type="entry name" value="MAJOR FACILITATOR SUPERFAMILY MULTIDRUG TRANSPORTER MFSC"/>
    <property type="match status" value="1"/>
</dbReference>
<evidence type="ECO:0000313" key="12">
    <source>
        <dbReference type="Proteomes" id="UP000036277"/>
    </source>
</evidence>
<dbReference type="AlphaFoldDB" id="A0A0J5FTN1"/>